<dbReference type="GO" id="GO:0016301">
    <property type="term" value="F:kinase activity"/>
    <property type="evidence" value="ECO:0007669"/>
    <property type="project" value="InterPro"/>
</dbReference>
<dbReference type="EMBL" id="RBAH01000013">
    <property type="protein sequence ID" value="RKN81973.1"/>
    <property type="molecule type" value="Genomic_DNA"/>
</dbReference>
<dbReference type="Gene3D" id="3.30.470.20">
    <property type="entry name" value="ATP-grasp fold, B domain"/>
    <property type="match status" value="1"/>
</dbReference>
<dbReference type="OrthoDB" id="9765468at2"/>
<dbReference type="Pfam" id="PF01326">
    <property type="entry name" value="PPDK_N"/>
    <property type="match status" value="1"/>
</dbReference>
<dbReference type="InterPro" id="IPR013815">
    <property type="entry name" value="ATP_grasp_subdomain_1"/>
</dbReference>
<dbReference type="RefSeq" id="WP_120748727.1">
    <property type="nucleotide sequence ID" value="NZ_RBAH01000013.1"/>
</dbReference>
<dbReference type="Proteomes" id="UP000282311">
    <property type="component" value="Unassembled WGS sequence"/>
</dbReference>
<accession>A0A3B0C7C2</accession>
<comment type="caution">
    <text evidence="2">The sequence shown here is derived from an EMBL/GenBank/DDBJ whole genome shotgun (WGS) entry which is preliminary data.</text>
</comment>
<name>A0A3B0C7C2_9BACL</name>
<sequence length="281" mass="30600">MSGIISLSDASAEDAVGSKAYTLALLLQSHFPVPKGFVIAAQAFQRAVQHDPDPALRMFPEALCHAIMEAYRTFVTPPVVVRSSCSAEDSKSASFAGQYETILHVTEDNLLESIQRCWLSCNQDHVRTYMAQRYSAGRQTAALSVIVQELIDADGAGVLFSKNPVTGNEDEVVINSSFGLGEAVASGLVTPDFHILSKRRKEIVARELGDKTSKVILGGSGTRVVETTPAEQTDYSLRDEQLHELLGMAIAIETCLGYPVDIEFAYRSGQLYILQARRIST</sequence>
<evidence type="ECO:0000313" key="2">
    <source>
        <dbReference type="EMBL" id="RKN81973.1"/>
    </source>
</evidence>
<proteinExistence type="predicted"/>
<dbReference type="PANTHER" id="PTHR43615:SF1">
    <property type="entry name" value="PPDK_N DOMAIN-CONTAINING PROTEIN"/>
    <property type="match status" value="1"/>
</dbReference>
<dbReference type="AlphaFoldDB" id="A0A3B0C7C2"/>
<protein>
    <recommendedName>
        <fullName evidence="1">Pyruvate phosphate dikinase AMP/ATP-binding domain-containing protein</fullName>
    </recommendedName>
</protein>
<dbReference type="Gene3D" id="3.30.1490.20">
    <property type="entry name" value="ATP-grasp fold, A domain"/>
    <property type="match status" value="2"/>
</dbReference>
<organism evidence="2 3">
    <name type="scientific">Paenibacillus ginsengarvi</name>
    <dbReference type="NCBI Taxonomy" id="400777"/>
    <lineage>
        <taxon>Bacteria</taxon>
        <taxon>Bacillati</taxon>
        <taxon>Bacillota</taxon>
        <taxon>Bacilli</taxon>
        <taxon>Bacillales</taxon>
        <taxon>Paenibacillaceae</taxon>
        <taxon>Paenibacillus</taxon>
    </lineage>
</organism>
<reference evidence="2 3" key="1">
    <citation type="journal article" date="2007" name="Int. J. Syst. Evol. Microbiol.">
        <title>Paenibacillus ginsengarvi sp. nov., isolated from soil from ginseng cultivation.</title>
        <authorList>
            <person name="Yoon M.H."/>
            <person name="Ten L.N."/>
            <person name="Im W.T."/>
        </authorList>
    </citation>
    <scope>NUCLEOTIDE SEQUENCE [LARGE SCALE GENOMIC DNA]</scope>
    <source>
        <strain evidence="2 3">KCTC 13059</strain>
    </source>
</reference>
<keyword evidence="3" id="KW-1185">Reference proteome</keyword>
<dbReference type="PANTHER" id="PTHR43615">
    <property type="entry name" value="PHOSPHOENOLPYRUVATE SYNTHASE-RELATED"/>
    <property type="match status" value="1"/>
</dbReference>
<dbReference type="InterPro" id="IPR051549">
    <property type="entry name" value="PEP_Utilizing_Enz"/>
</dbReference>
<feature type="domain" description="Pyruvate phosphate dikinase AMP/ATP-binding" evidence="1">
    <location>
        <begin position="59"/>
        <end position="280"/>
    </location>
</feature>
<evidence type="ECO:0000313" key="3">
    <source>
        <dbReference type="Proteomes" id="UP000282311"/>
    </source>
</evidence>
<dbReference type="SUPFAM" id="SSF56059">
    <property type="entry name" value="Glutathione synthetase ATP-binding domain-like"/>
    <property type="match status" value="1"/>
</dbReference>
<evidence type="ECO:0000259" key="1">
    <source>
        <dbReference type="Pfam" id="PF01326"/>
    </source>
</evidence>
<gene>
    <name evidence="2" type="ORF">D7M11_18515</name>
</gene>
<dbReference type="InterPro" id="IPR002192">
    <property type="entry name" value="PPDK_AMP/ATP-bd"/>
</dbReference>
<dbReference type="GO" id="GO:0005524">
    <property type="term" value="F:ATP binding"/>
    <property type="evidence" value="ECO:0007669"/>
    <property type="project" value="InterPro"/>
</dbReference>